<protein>
    <submittedName>
        <fullName evidence="2">Uncharacterized protein</fullName>
    </submittedName>
</protein>
<accession>A0A2S5REC8</accession>
<keyword evidence="1" id="KW-1133">Transmembrane helix</keyword>
<organism evidence="2 3">
    <name type="scientific">Mesoplasma corruscae</name>
    <dbReference type="NCBI Taxonomy" id="216874"/>
    <lineage>
        <taxon>Bacteria</taxon>
        <taxon>Bacillati</taxon>
        <taxon>Mycoplasmatota</taxon>
        <taxon>Mollicutes</taxon>
        <taxon>Entomoplasmatales</taxon>
        <taxon>Entomoplasmataceae</taxon>
        <taxon>Mesoplasma</taxon>
    </lineage>
</organism>
<sequence>MKTQIKQLKLTVLIMLIIEALINLVIITWSSLTTTSNKVGQDIILFDFMLWYIIFLLHLIYFFEKKSYD</sequence>
<reference evidence="2 3" key="1">
    <citation type="submission" date="2017-11" db="EMBL/GenBank/DDBJ databases">
        <title>Genome sequence of Mesoplasma corruscae ELCA-2 (ATCC 49579).</title>
        <authorList>
            <person name="Lo W.-S."/>
            <person name="Kuo C.-H."/>
        </authorList>
    </citation>
    <scope>NUCLEOTIDE SEQUENCE [LARGE SCALE GENOMIC DNA]</scope>
    <source>
        <strain evidence="2 3">ELCA-2</strain>
    </source>
</reference>
<keyword evidence="1" id="KW-0812">Transmembrane</keyword>
<comment type="caution">
    <text evidence="2">The sequence shown here is derived from an EMBL/GenBank/DDBJ whole genome shotgun (WGS) entry which is preliminary data.</text>
</comment>
<evidence type="ECO:0000313" key="2">
    <source>
        <dbReference type="EMBL" id="PPE05673.1"/>
    </source>
</evidence>
<evidence type="ECO:0000313" key="3">
    <source>
        <dbReference type="Proteomes" id="UP000239785"/>
    </source>
</evidence>
<gene>
    <name evidence="2" type="ORF">MCORR_v1c07010</name>
</gene>
<evidence type="ECO:0000256" key="1">
    <source>
        <dbReference type="SAM" id="Phobius"/>
    </source>
</evidence>
<dbReference type="EMBL" id="PHNF01000003">
    <property type="protein sequence ID" value="PPE05673.1"/>
    <property type="molecule type" value="Genomic_DNA"/>
</dbReference>
<keyword evidence="1" id="KW-0472">Membrane</keyword>
<dbReference type="Proteomes" id="UP000239785">
    <property type="component" value="Unassembled WGS sequence"/>
</dbReference>
<dbReference type="AlphaFoldDB" id="A0A2S5REC8"/>
<name>A0A2S5REC8_9MOLU</name>
<feature type="transmembrane region" description="Helical" evidence="1">
    <location>
        <begin position="12"/>
        <end position="31"/>
    </location>
</feature>
<feature type="transmembrane region" description="Helical" evidence="1">
    <location>
        <begin position="43"/>
        <end position="63"/>
    </location>
</feature>
<keyword evidence="3" id="KW-1185">Reference proteome</keyword>
<proteinExistence type="predicted"/>